<dbReference type="EMBL" id="JYFN01000067">
    <property type="protein sequence ID" value="KJE20211.1"/>
    <property type="molecule type" value="Genomic_DNA"/>
</dbReference>
<proteinExistence type="inferred from homology"/>
<dbReference type="PATRIC" id="fig|1502723.3.peg.5906"/>
<dbReference type="RefSeq" id="WP_110431515.1">
    <property type="nucleotide sequence ID" value="NZ_JYFN01000067.1"/>
</dbReference>
<feature type="domain" description="ATPase AAA-type core" evidence="5">
    <location>
        <begin position="587"/>
        <end position="669"/>
    </location>
</feature>
<evidence type="ECO:0000256" key="4">
    <source>
        <dbReference type="SAM" id="MobiDB-lite"/>
    </source>
</evidence>
<dbReference type="Pfam" id="PF13304">
    <property type="entry name" value="AAA_21"/>
    <property type="match status" value="1"/>
</dbReference>
<dbReference type="InterPro" id="IPR003959">
    <property type="entry name" value="ATPase_AAA_core"/>
</dbReference>
<comment type="subunit">
    <text evidence="2">Heterodimer of SbcC and SbcD.</text>
</comment>
<gene>
    <name evidence="6" type="ORF">FF36_05488</name>
</gene>
<reference evidence="6 7" key="2">
    <citation type="journal article" date="2016" name="Genome Announc.">
        <title>Permanent Draft Genome Sequences for Two Variants of Frankia sp. Strain CpI1, the First Frankia Strain Isolated from Root Nodules of Comptonia peregrina.</title>
        <authorList>
            <person name="Oshone R."/>
            <person name="Hurst S.G.IV."/>
            <person name="Abebe-Akele F."/>
            <person name="Simpson S."/>
            <person name="Morris K."/>
            <person name="Thomas W.K."/>
            <person name="Tisa L.S."/>
        </authorList>
    </citation>
    <scope>NUCLEOTIDE SEQUENCE [LARGE SCALE GENOMIC DNA]</scope>
    <source>
        <strain evidence="7">CpI1-S</strain>
    </source>
</reference>
<dbReference type="GO" id="GO:0005524">
    <property type="term" value="F:ATP binding"/>
    <property type="evidence" value="ECO:0007669"/>
    <property type="project" value="InterPro"/>
</dbReference>
<sequence length="842" mass="90009">MAETDLPEPRVPRGESSTSALAAAEPGTPAPEPAPDPQPTVMATPIAELAAARLAAAALPESAKAALREAFGAVETPAASALGRIYLESIAVTGYRGIGAPTRLSLSASPGVTLVVGRNGSGKTSLAEGAETAFLGTNTRWERQDDARRGAWRNRHELTRRPRIDVALAVGGGRATLTRTWPGDDFTNSDGVFQRRGHPAVPAAQAGWARAATEYRPFLSYADLGQLIDDKAVRQYDVVDKILGLGYLTAVDSLLKAEQSQHTAAAKSIDTGRDTLTTALNELLRDLPEETRARDALAAVGTKKNGPDLAALDRILANLPSTEGGDLAELRRLADLQGPDLDLVDQAVQRLRGALAAAAAITGTNAEDASLRAELLSRALRHRDRHSGVETCPVCGTEQVLDDAWAQRAAAQVTALRDEGQAVAVADAELRQAETGLKALIVSPPAVPPALAAVRQAWEACRSRMDLAALADEALGTARTLAEACASARKQARVLLAERDDRWRPLFASLQLWTEQARAVDTAKARRSDLRKARKWLDTLIIDLRRERLATFEAQAQEIWEALRHESSVSLKKVGLDGKETSTLRRLILDVSVDDADASALAVMSQGELHALALALFLPRARTADSPFGFLLIDDPVQSMDPAKVNGLAQVLSDLGRQRQIVVFTHDTRLQRAFSSQGLSVTIRKVERGAASKVEIENALDPVKQALKEARGLAQASKKLPAAVRTHVLPGLCRIALENAFTEAAWIRHHQAGGAEPVFDAALSDAEKLTKVAALAFFGDTEKSGDVYDQLRDRCGGWAVGVVKDCQKGSHPDGAQIDDPLRFVDLVKNIADTVRGPSLVAG</sequence>
<organism evidence="6 7">
    <name type="scientific">Frankia torreyi</name>
    <dbReference type="NCBI Taxonomy" id="1856"/>
    <lineage>
        <taxon>Bacteria</taxon>
        <taxon>Bacillati</taxon>
        <taxon>Actinomycetota</taxon>
        <taxon>Actinomycetes</taxon>
        <taxon>Frankiales</taxon>
        <taxon>Frankiaceae</taxon>
        <taxon>Frankia</taxon>
    </lineage>
</organism>
<evidence type="ECO:0000259" key="5">
    <source>
        <dbReference type="Pfam" id="PF13304"/>
    </source>
</evidence>
<feature type="compositionally biased region" description="Pro residues" evidence="4">
    <location>
        <begin position="28"/>
        <end position="38"/>
    </location>
</feature>
<evidence type="ECO:0000256" key="2">
    <source>
        <dbReference type="ARBA" id="ARBA00011322"/>
    </source>
</evidence>
<evidence type="ECO:0000313" key="7">
    <source>
        <dbReference type="Proteomes" id="UP000032545"/>
    </source>
</evidence>
<dbReference type="OrthoDB" id="4428168at2"/>
<feature type="region of interest" description="Disordered" evidence="4">
    <location>
        <begin position="1"/>
        <end position="41"/>
    </location>
</feature>
<dbReference type="SUPFAM" id="SSF52540">
    <property type="entry name" value="P-loop containing nucleoside triphosphate hydrolases"/>
    <property type="match status" value="1"/>
</dbReference>
<keyword evidence="7" id="KW-1185">Reference proteome</keyword>
<accession>A0A0D8B7R9</accession>
<reference evidence="7" key="1">
    <citation type="submission" date="2015-02" db="EMBL/GenBank/DDBJ databases">
        <title>Draft Genome of Frankia sp. CpI1-S.</title>
        <authorList>
            <person name="Oshone R.T."/>
            <person name="Ngom M."/>
            <person name="Ghodhbane-Gtari F."/>
            <person name="Gtari M."/>
            <person name="Morris K."/>
            <person name="Thomas K."/>
            <person name="Sen A."/>
            <person name="Tisa L.S."/>
        </authorList>
    </citation>
    <scope>NUCLEOTIDE SEQUENCE [LARGE SCALE GENOMIC DNA]</scope>
    <source>
        <strain evidence="7">CpI1-S</strain>
    </source>
</reference>
<evidence type="ECO:0000256" key="1">
    <source>
        <dbReference type="ARBA" id="ARBA00006930"/>
    </source>
</evidence>
<evidence type="ECO:0000256" key="3">
    <source>
        <dbReference type="ARBA" id="ARBA00013368"/>
    </source>
</evidence>
<dbReference type="InterPro" id="IPR027417">
    <property type="entry name" value="P-loop_NTPase"/>
</dbReference>
<dbReference type="Proteomes" id="UP000032545">
    <property type="component" value="Unassembled WGS sequence"/>
</dbReference>
<protein>
    <recommendedName>
        <fullName evidence="3">Nuclease SbcCD subunit C</fullName>
    </recommendedName>
</protein>
<dbReference type="PANTHER" id="PTHR32114">
    <property type="entry name" value="ABC TRANSPORTER ABCH.3"/>
    <property type="match status" value="1"/>
</dbReference>
<dbReference type="PANTHER" id="PTHR32114:SF2">
    <property type="entry name" value="ABC TRANSPORTER ABCH.3"/>
    <property type="match status" value="1"/>
</dbReference>
<dbReference type="AlphaFoldDB" id="A0A0D8B7R9"/>
<comment type="similarity">
    <text evidence="1">Belongs to the SMC family. SbcC subfamily.</text>
</comment>
<comment type="caution">
    <text evidence="6">The sequence shown here is derived from an EMBL/GenBank/DDBJ whole genome shotgun (WGS) entry which is preliminary data.</text>
</comment>
<dbReference type="Gene3D" id="3.40.50.300">
    <property type="entry name" value="P-loop containing nucleotide triphosphate hydrolases"/>
    <property type="match status" value="2"/>
</dbReference>
<evidence type="ECO:0000313" key="6">
    <source>
        <dbReference type="EMBL" id="KJE20211.1"/>
    </source>
</evidence>
<dbReference type="GO" id="GO:0016887">
    <property type="term" value="F:ATP hydrolysis activity"/>
    <property type="evidence" value="ECO:0007669"/>
    <property type="project" value="InterPro"/>
</dbReference>
<name>A0A0D8B7R9_9ACTN</name>